<name>A0A8E0RTL6_9TREM</name>
<sequence length="268" mass="30800">MLPPIFSGFHPHDSPKRSCCSDTPTSLTRDGFEWSIQHNFLAQVLLVQLLFDCFDRVSSTTQAGRIILMSEEAHRGGLPLLDISAGTFPWQFTHVVSSLSDWLDQYRWSKLFQLLYLFELQRRLTLRSANSPERFGLDPVLCACSQGSPLNGCCQARWHAIRAPRWMRPFLYLFWLIGTVFGQALDQVAATPVLCAVDDSLNTWKLAETDPRRRISYSMRSVVYVHQCRPRSTLLTRHWEAPYLLRSSCALWEATQAALSPYLREQFI</sequence>
<accession>A0A8E0RTL6</accession>
<dbReference type="OrthoDB" id="9989144at2759"/>
<dbReference type="Proteomes" id="UP000728185">
    <property type="component" value="Unassembled WGS sequence"/>
</dbReference>
<evidence type="ECO:0000256" key="2">
    <source>
        <dbReference type="ARBA" id="ARBA00023002"/>
    </source>
</evidence>
<evidence type="ECO:0000313" key="3">
    <source>
        <dbReference type="EMBL" id="KAA0188882.1"/>
    </source>
</evidence>
<dbReference type="AlphaFoldDB" id="A0A8E0RTL6"/>
<dbReference type="Gene3D" id="3.40.50.720">
    <property type="entry name" value="NAD(P)-binding Rossmann-like Domain"/>
    <property type="match status" value="1"/>
</dbReference>
<gene>
    <name evidence="3" type="ORF">FBUS_04375</name>
</gene>
<evidence type="ECO:0000313" key="4">
    <source>
        <dbReference type="Proteomes" id="UP000728185"/>
    </source>
</evidence>
<evidence type="ECO:0000256" key="1">
    <source>
        <dbReference type="ARBA" id="ARBA00006484"/>
    </source>
</evidence>
<proteinExistence type="inferred from homology"/>
<dbReference type="PANTHER" id="PTHR24320">
    <property type="entry name" value="RETINOL DEHYDROGENASE"/>
    <property type="match status" value="1"/>
</dbReference>
<dbReference type="EMBL" id="LUCM01008144">
    <property type="protein sequence ID" value="KAA0188882.1"/>
    <property type="molecule type" value="Genomic_DNA"/>
</dbReference>
<dbReference type="GO" id="GO:0016491">
    <property type="term" value="F:oxidoreductase activity"/>
    <property type="evidence" value="ECO:0007669"/>
    <property type="project" value="UniProtKB-KW"/>
</dbReference>
<organism evidence="3 4">
    <name type="scientific">Fasciolopsis buskii</name>
    <dbReference type="NCBI Taxonomy" id="27845"/>
    <lineage>
        <taxon>Eukaryota</taxon>
        <taxon>Metazoa</taxon>
        <taxon>Spiralia</taxon>
        <taxon>Lophotrochozoa</taxon>
        <taxon>Platyhelminthes</taxon>
        <taxon>Trematoda</taxon>
        <taxon>Digenea</taxon>
        <taxon>Plagiorchiida</taxon>
        <taxon>Echinostomata</taxon>
        <taxon>Echinostomatoidea</taxon>
        <taxon>Fasciolidae</taxon>
        <taxon>Fasciolopsis</taxon>
    </lineage>
</organism>
<protein>
    <submittedName>
        <fullName evidence="3">Uncharacterized protein</fullName>
    </submittedName>
</protein>
<dbReference type="PANTHER" id="PTHR24320:SF152">
    <property type="entry name" value="SHORT-CHAIN DEHYDROGENASE_REDUCTASE FAMILY PROTEIN"/>
    <property type="match status" value="1"/>
</dbReference>
<dbReference type="InterPro" id="IPR036291">
    <property type="entry name" value="NAD(P)-bd_dom_sf"/>
</dbReference>
<comment type="caution">
    <text evidence="3">The sequence shown here is derived from an EMBL/GenBank/DDBJ whole genome shotgun (WGS) entry which is preliminary data.</text>
</comment>
<reference evidence="3" key="1">
    <citation type="submission" date="2019-05" db="EMBL/GenBank/DDBJ databases">
        <title>Annotation for the trematode Fasciolopsis buski.</title>
        <authorList>
            <person name="Choi Y.-J."/>
        </authorList>
    </citation>
    <scope>NUCLEOTIDE SEQUENCE</scope>
    <source>
        <strain evidence="3">HT</strain>
        <tissue evidence="3">Whole worm</tissue>
    </source>
</reference>
<comment type="similarity">
    <text evidence="1">Belongs to the short-chain dehydrogenases/reductases (SDR) family.</text>
</comment>
<keyword evidence="4" id="KW-1185">Reference proteome</keyword>
<dbReference type="SUPFAM" id="SSF51735">
    <property type="entry name" value="NAD(P)-binding Rossmann-fold domains"/>
    <property type="match status" value="1"/>
</dbReference>
<keyword evidence="2" id="KW-0560">Oxidoreductase</keyword>